<reference evidence="3" key="1">
    <citation type="journal article" date="2014" name="Nat. Commun.">
        <title>Genomic adaptations of the halophilic Dead Sea filamentous fungus Eurotium rubrum.</title>
        <authorList>
            <person name="Kis-Papo T."/>
            <person name="Weig A.R."/>
            <person name="Riley R."/>
            <person name="Persoh D."/>
            <person name="Salamov A."/>
            <person name="Sun H."/>
            <person name="Lipzen A."/>
            <person name="Wasser S.P."/>
            <person name="Rambold G."/>
            <person name="Grigoriev I.V."/>
            <person name="Nevo E."/>
        </authorList>
    </citation>
    <scope>NUCLEOTIDE SEQUENCE [LARGE SCALE GENOMIC DNA]</scope>
    <source>
        <strain evidence="3">CBS 135680</strain>
    </source>
</reference>
<protein>
    <submittedName>
        <fullName evidence="2">Uncharacterized protein</fullName>
    </submittedName>
</protein>
<evidence type="ECO:0000256" key="1">
    <source>
        <dbReference type="SAM" id="MobiDB-lite"/>
    </source>
</evidence>
<dbReference type="HOGENOM" id="CLU_1660361_0_0_1"/>
<sequence>MNFLIEARFDPTKLTMTSKLNDQLSSENDQRHNDGRSVTLVINRCSPDHPDFGFDDPRGIRLATITSLSKEGYTPVDHYSLSKVAYKRKTILVLTNLAAEKLEAGHNNHGSSIPIDSSTKRSPSTNKNRKLCSQAPPSYSILTLVSSDVAFGASSKALF</sequence>
<dbReference type="RefSeq" id="XP_040634557.1">
    <property type="nucleotide sequence ID" value="XM_040780466.1"/>
</dbReference>
<organism evidence="2 3">
    <name type="scientific">Aspergillus ruber (strain CBS 135680)</name>
    <dbReference type="NCBI Taxonomy" id="1388766"/>
    <lineage>
        <taxon>Eukaryota</taxon>
        <taxon>Fungi</taxon>
        <taxon>Dikarya</taxon>
        <taxon>Ascomycota</taxon>
        <taxon>Pezizomycotina</taxon>
        <taxon>Eurotiomycetes</taxon>
        <taxon>Eurotiomycetidae</taxon>
        <taxon>Eurotiales</taxon>
        <taxon>Aspergillaceae</taxon>
        <taxon>Aspergillus</taxon>
        <taxon>Aspergillus subgen. Aspergillus</taxon>
    </lineage>
</organism>
<evidence type="ECO:0000313" key="3">
    <source>
        <dbReference type="Proteomes" id="UP000019804"/>
    </source>
</evidence>
<dbReference type="EMBL" id="KK088452">
    <property type="protein sequence ID" value="EYE90867.1"/>
    <property type="molecule type" value="Genomic_DNA"/>
</dbReference>
<feature type="compositionally biased region" description="Polar residues" evidence="1">
    <location>
        <begin position="108"/>
        <end position="126"/>
    </location>
</feature>
<evidence type="ECO:0000313" key="2">
    <source>
        <dbReference type="EMBL" id="EYE90867.1"/>
    </source>
</evidence>
<dbReference type="AlphaFoldDB" id="A0A017S1N1"/>
<accession>A0A017S1N1</accession>
<gene>
    <name evidence="2" type="ORF">EURHEDRAFT_406561</name>
</gene>
<dbReference type="GeneID" id="63695590"/>
<keyword evidence="3" id="KW-1185">Reference proteome</keyword>
<feature type="region of interest" description="Disordered" evidence="1">
    <location>
        <begin position="105"/>
        <end position="132"/>
    </location>
</feature>
<proteinExistence type="predicted"/>
<dbReference type="Proteomes" id="UP000019804">
    <property type="component" value="Unassembled WGS sequence"/>
</dbReference>
<name>A0A017S1N1_ASPRC</name>